<evidence type="ECO:0000313" key="1">
    <source>
        <dbReference type="EMBL" id="GAI77555.1"/>
    </source>
</evidence>
<name>X1SQE8_9ZZZZ</name>
<protein>
    <submittedName>
        <fullName evidence="1">Uncharacterized protein</fullName>
    </submittedName>
</protein>
<sequence>MSEQLDQEQQTYSIAVANALSVALDLAEQARIKVKTDPCPLGGGFAAFSDDNLSGFAYDLKSPYFVAVLWQTGDKFLPDPEDGRGLKNCQAWILKYESHHAKWSVEAYNAEIGNKSFAKLAREYTEG</sequence>
<comment type="caution">
    <text evidence="1">The sequence shown here is derived from an EMBL/GenBank/DDBJ whole genome shotgun (WGS) entry which is preliminary data.</text>
</comment>
<accession>X1SQE8</accession>
<organism evidence="1">
    <name type="scientific">marine sediment metagenome</name>
    <dbReference type="NCBI Taxonomy" id="412755"/>
    <lineage>
        <taxon>unclassified sequences</taxon>
        <taxon>metagenomes</taxon>
        <taxon>ecological metagenomes</taxon>
    </lineage>
</organism>
<dbReference type="EMBL" id="BARW01005287">
    <property type="protein sequence ID" value="GAI77555.1"/>
    <property type="molecule type" value="Genomic_DNA"/>
</dbReference>
<gene>
    <name evidence="1" type="ORF">S12H4_11641</name>
</gene>
<dbReference type="AlphaFoldDB" id="X1SQE8"/>
<reference evidence="1" key="1">
    <citation type="journal article" date="2014" name="Front. Microbiol.">
        <title>High frequency of phylogenetically diverse reductive dehalogenase-homologous genes in deep subseafloor sedimentary metagenomes.</title>
        <authorList>
            <person name="Kawai M."/>
            <person name="Futagami T."/>
            <person name="Toyoda A."/>
            <person name="Takaki Y."/>
            <person name="Nishi S."/>
            <person name="Hori S."/>
            <person name="Arai W."/>
            <person name="Tsubouchi T."/>
            <person name="Morono Y."/>
            <person name="Uchiyama I."/>
            <person name="Ito T."/>
            <person name="Fujiyama A."/>
            <person name="Inagaki F."/>
            <person name="Takami H."/>
        </authorList>
    </citation>
    <scope>NUCLEOTIDE SEQUENCE</scope>
    <source>
        <strain evidence="1">Expedition CK06-06</strain>
    </source>
</reference>
<proteinExistence type="predicted"/>